<name>A0A086K0K8_TOXGO</name>
<dbReference type="GO" id="GO:0032259">
    <property type="term" value="P:methylation"/>
    <property type="evidence" value="ECO:0007669"/>
    <property type="project" value="UniProtKB-KW"/>
</dbReference>
<sequence length="631" mass="67259">MQNESSNLEVFPCCSGQVSSCRDSLTLKKSTEEDCVQTSEQNCGQLPPVSPASNWFIHPLLLPLLPSRFAFKNPSWPPTPKKKRNLVNGCSAPPPSLGVRGSSSGSSKLASRPDYRTEWVSQVNAETEKCPEAPAKSPDSNAVNVSHHFSTSSKSRKRRKVVNTPKKAVSNGAAAQADLSVPVNAAEAASGDFPSIENGVPGEEKTATSSESAICRPTRASQLSTHASSPSNRCQNDSPRLMNRVLTCGNASVADGVKTELECGQTDTVADSSDSSVFGGNALDEVTRAERGSALCRNHGNQTPAPSSDGLPRDLLDTTEKERFSPTQRGSVDDGEGATERPQQASSVRSSLTETQSDFKSEKTGCSPSFGFLRTSPTAGEVSELVLSDVYTGVQTPSKAVKVRASVLSEKKGNAGVDAVEKKCGADATSASPLTTRQGPGKLVAIRWGEAPYPVSRETTPSRRASESQSRVQSSQSSRNPSKGPFLPSIGCGLVVSASSLGRGSGLGVYATRAYSARSRIGEYAGLCVDRKVAMMLRGMGTSTHVMRVGMQYQYLVGYRLPFVFGGAGAFVNDGRWFADGRKGPGVTARFHVAYDKKRAKDRVYVVATRDIAEGEEVFTSYDNQYWALLH</sequence>
<evidence type="ECO:0000256" key="1">
    <source>
        <dbReference type="SAM" id="MobiDB-lite"/>
    </source>
</evidence>
<dbReference type="AlphaFoldDB" id="A0A086K0K8"/>
<dbReference type="InterPro" id="IPR001214">
    <property type="entry name" value="SET_dom"/>
</dbReference>
<comment type="caution">
    <text evidence="3">The sequence shown here is derived from an EMBL/GenBank/DDBJ whole genome shotgun (WGS) entry which is preliminary data.</text>
</comment>
<organism evidence="3 4">
    <name type="scientific">Toxoplasma gondii p89</name>
    <dbReference type="NCBI Taxonomy" id="943119"/>
    <lineage>
        <taxon>Eukaryota</taxon>
        <taxon>Sar</taxon>
        <taxon>Alveolata</taxon>
        <taxon>Apicomplexa</taxon>
        <taxon>Conoidasida</taxon>
        <taxon>Coccidia</taxon>
        <taxon>Eucoccidiorida</taxon>
        <taxon>Eimeriorina</taxon>
        <taxon>Sarcocystidae</taxon>
        <taxon>Toxoplasma</taxon>
    </lineage>
</organism>
<dbReference type="Gene3D" id="2.170.270.10">
    <property type="entry name" value="SET domain"/>
    <property type="match status" value="1"/>
</dbReference>
<feature type="region of interest" description="Disordered" evidence="1">
    <location>
        <begin position="296"/>
        <end position="370"/>
    </location>
</feature>
<dbReference type="OrthoDB" id="330898at2759"/>
<reference evidence="3 4" key="1">
    <citation type="submission" date="2014-03" db="EMBL/GenBank/DDBJ databases">
        <authorList>
            <person name="Sibley D."/>
            <person name="Venepally P."/>
            <person name="Karamycheva S."/>
            <person name="Hadjithomas M."/>
            <person name="Khan A."/>
            <person name="Brunk B."/>
            <person name="Roos D."/>
            <person name="Caler E."/>
            <person name="Lorenzi H."/>
        </authorList>
    </citation>
    <scope>NUCLEOTIDE SEQUENCE [LARGE SCALE GENOMIC DNA]</scope>
    <source>
        <strain evidence="4">p89</strain>
    </source>
</reference>
<proteinExistence type="predicted"/>
<dbReference type="VEuPathDB" id="ToxoDB:TGP89_218230"/>
<protein>
    <submittedName>
        <fullName evidence="3">Putative histone lysine methyltransferase, SET</fullName>
    </submittedName>
</protein>
<feature type="compositionally biased region" description="Polar residues" evidence="1">
    <location>
        <begin position="341"/>
        <end position="356"/>
    </location>
</feature>
<feature type="region of interest" description="Disordered" evidence="1">
    <location>
        <begin position="75"/>
        <end position="175"/>
    </location>
</feature>
<dbReference type="GO" id="GO:0008168">
    <property type="term" value="F:methyltransferase activity"/>
    <property type="evidence" value="ECO:0007669"/>
    <property type="project" value="UniProtKB-KW"/>
</dbReference>
<feature type="compositionally biased region" description="Polar residues" evidence="1">
    <location>
        <begin position="219"/>
        <end position="238"/>
    </location>
</feature>
<dbReference type="EMBL" id="AEYI02001397">
    <property type="protein sequence ID" value="KFG37926.1"/>
    <property type="molecule type" value="Genomic_DNA"/>
</dbReference>
<dbReference type="PROSITE" id="PS50280">
    <property type="entry name" value="SET"/>
    <property type="match status" value="1"/>
</dbReference>
<feature type="domain" description="SET" evidence="2">
    <location>
        <begin position="492"/>
        <end position="623"/>
    </location>
</feature>
<dbReference type="Pfam" id="PF00856">
    <property type="entry name" value="SET"/>
    <property type="match status" value="1"/>
</dbReference>
<feature type="compositionally biased region" description="Polar residues" evidence="1">
    <location>
        <begin position="138"/>
        <end position="151"/>
    </location>
</feature>
<feature type="region of interest" description="Disordered" evidence="1">
    <location>
        <begin position="190"/>
        <end position="238"/>
    </location>
</feature>
<evidence type="ECO:0000259" key="2">
    <source>
        <dbReference type="PROSITE" id="PS50280"/>
    </source>
</evidence>
<dbReference type="InterPro" id="IPR046341">
    <property type="entry name" value="SET_dom_sf"/>
</dbReference>
<feature type="compositionally biased region" description="Low complexity" evidence="1">
    <location>
        <begin position="97"/>
        <end position="110"/>
    </location>
</feature>
<accession>A0A086K0K8</accession>
<feature type="region of interest" description="Disordered" evidence="1">
    <location>
        <begin position="453"/>
        <end position="485"/>
    </location>
</feature>
<evidence type="ECO:0000313" key="3">
    <source>
        <dbReference type="EMBL" id="KFG37926.1"/>
    </source>
</evidence>
<gene>
    <name evidence="3" type="ORF">TGP89_218230</name>
</gene>
<evidence type="ECO:0000313" key="4">
    <source>
        <dbReference type="Proteomes" id="UP000028828"/>
    </source>
</evidence>
<feature type="compositionally biased region" description="Basic and acidic residues" evidence="1">
    <location>
        <begin position="311"/>
        <end position="324"/>
    </location>
</feature>
<dbReference type="SUPFAM" id="SSF82199">
    <property type="entry name" value="SET domain"/>
    <property type="match status" value="1"/>
</dbReference>
<dbReference type="Proteomes" id="UP000028828">
    <property type="component" value="Unassembled WGS sequence"/>
</dbReference>
<keyword evidence="3" id="KW-0489">Methyltransferase</keyword>
<keyword evidence="3" id="KW-0808">Transferase</keyword>
<feature type="compositionally biased region" description="Low complexity" evidence="1">
    <location>
        <begin position="467"/>
        <end position="479"/>
    </location>
</feature>